<feature type="domain" description="D-isomer specific 2-hydroxyacid dehydrogenase catalytic" evidence="4">
    <location>
        <begin position="7"/>
        <end position="310"/>
    </location>
</feature>
<gene>
    <name evidence="6" type="ORF">ACFP56_08050</name>
</gene>
<dbReference type="InterPro" id="IPR036291">
    <property type="entry name" value="NAD(P)-bd_dom_sf"/>
</dbReference>
<dbReference type="CDD" id="cd05301">
    <property type="entry name" value="GDH"/>
    <property type="match status" value="1"/>
</dbReference>
<organism evidence="6 7">
    <name type="scientific">Paenibacillus septentrionalis</name>
    <dbReference type="NCBI Taxonomy" id="429342"/>
    <lineage>
        <taxon>Bacteria</taxon>
        <taxon>Bacillati</taxon>
        <taxon>Bacillota</taxon>
        <taxon>Bacilli</taxon>
        <taxon>Bacillales</taxon>
        <taxon>Paenibacillaceae</taxon>
        <taxon>Paenibacillus</taxon>
    </lineage>
</organism>
<protein>
    <submittedName>
        <fullName evidence="6">2-hydroxyacid dehydrogenase</fullName>
        <ecNumber evidence="6">1.1.1.-</ecNumber>
    </submittedName>
</protein>
<dbReference type="InterPro" id="IPR006139">
    <property type="entry name" value="D-isomer_2_OHA_DH_cat_dom"/>
</dbReference>
<comment type="similarity">
    <text evidence="1 3">Belongs to the D-isomer specific 2-hydroxyacid dehydrogenase family.</text>
</comment>
<dbReference type="Pfam" id="PF00389">
    <property type="entry name" value="2-Hacid_dh"/>
    <property type="match status" value="1"/>
</dbReference>
<evidence type="ECO:0000256" key="1">
    <source>
        <dbReference type="ARBA" id="ARBA00005854"/>
    </source>
</evidence>
<dbReference type="RefSeq" id="WP_379233084.1">
    <property type="nucleotide sequence ID" value="NZ_JBHSTE010000002.1"/>
</dbReference>
<accession>A0ABW1V586</accession>
<evidence type="ECO:0000256" key="3">
    <source>
        <dbReference type="RuleBase" id="RU003719"/>
    </source>
</evidence>
<reference evidence="7" key="1">
    <citation type="journal article" date="2019" name="Int. J. Syst. Evol. Microbiol.">
        <title>The Global Catalogue of Microorganisms (GCM) 10K type strain sequencing project: providing services to taxonomists for standard genome sequencing and annotation.</title>
        <authorList>
            <consortium name="The Broad Institute Genomics Platform"/>
            <consortium name="The Broad Institute Genome Sequencing Center for Infectious Disease"/>
            <person name="Wu L."/>
            <person name="Ma J."/>
        </authorList>
    </citation>
    <scope>NUCLEOTIDE SEQUENCE [LARGE SCALE GENOMIC DNA]</scope>
    <source>
        <strain evidence="7">PCU 280</strain>
    </source>
</reference>
<dbReference type="PANTHER" id="PTHR10996:SF283">
    <property type="entry name" value="GLYOXYLATE_HYDROXYPYRUVATE REDUCTASE B"/>
    <property type="match status" value="1"/>
</dbReference>
<dbReference type="Pfam" id="PF02826">
    <property type="entry name" value="2-Hacid_dh_C"/>
    <property type="match status" value="1"/>
</dbReference>
<feature type="domain" description="D-isomer specific 2-hydroxyacid dehydrogenase NAD-binding" evidence="5">
    <location>
        <begin position="109"/>
        <end position="288"/>
    </location>
</feature>
<name>A0ABW1V586_9BACL</name>
<dbReference type="PROSITE" id="PS00065">
    <property type="entry name" value="D_2_HYDROXYACID_DH_1"/>
    <property type="match status" value="1"/>
</dbReference>
<keyword evidence="2 3" id="KW-0560">Oxidoreductase</keyword>
<dbReference type="EMBL" id="JBHSTE010000002">
    <property type="protein sequence ID" value="MFC6332576.1"/>
    <property type="molecule type" value="Genomic_DNA"/>
</dbReference>
<evidence type="ECO:0000313" key="7">
    <source>
        <dbReference type="Proteomes" id="UP001596233"/>
    </source>
</evidence>
<dbReference type="SUPFAM" id="SSF51735">
    <property type="entry name" value="NAD(P)-binding Rossmann-fold domains"/>
    <property type="match status" value="1"/>
</dbReference>
<evidence type="ECO:0000313" key="6">
    <source>
        <dbReference type="EMBL" id="MFC6332576.1"/>
    </source>
</evidence>
<dbReference type="InterPro" id="IPR006140">
    <property type="entry name" value="D-isomer_DH_NAD-bd"/>
</dbReference>
<keyword evidence="7" id="KW-1185">Reference proteome</keyword>
<comment type="caution">
    <text evidence="6">The sequence shown here is derived from an EMBL/GenBank/DDBJ whole genome shotgun (WGS) entry which is preliminary data.</text>
</comment>
<evidence type="ECO:0000259" key="4">
    <source>
        <dbReference type="Pfam" id="PF00389"/>
    </source>
</evidence>
<proteinExistence type="inferred from homology"/>
<dbReference type="InterPro" id="IPR050223">
    <property type="entry name" value="D-isomer_2-hydroxyacid_DH"/>
</dbReference>
<evidence type="ECO:0000259" key="5">
    <source>
        <dbReference type="Pfam" id="PF02826"/>
    </source>
</evidence>
<dbReference type="Gene3D" id="3.40.50.720">
    <property type="entry name" value="NAD(P)-binding Rossmann-like Domain"/>
    <property type="match status" value="2"/>
</dbReference>
<sequence>MKPLIFVDRRLPSNVQYYLEEHCRVLTWKPDEQREETKLKEYLAEAEGYFTSGAMKVSDELLNAAPKLKVISTMSVGYNHFDIAAMRSRGIIGTHTPYVLDDTVADLIMGLMLTSARRISELDRLIRNKQWKGNEGRKLFGLDVHHRKLGIIGMGRIGEVVAKRAKYGFDMDISYYNRSRKPQLEEQLGLTYKSLEQLLADSDFVLLLTPLTPETKGLIGAKQFSLMKQSAIFINASRGATIDEQALVEALQNGQIAGAGLDVFIKEPLPLEHPFMEMEQVVMTPHIGSATEATRDDMAMLAARNLVHALLDLGEAHIVPELAR</sequence>
<dbReference type="InterPro" id="IPR029752">
    <property type="entry name" value="D-isomer_DH_CS1"/>
</dbReference>
<evidence type="ECO:0000256" key="2">
    <source>
        <dbReference type="ARBA" id="ARBA00023002"/>
    </source>
</evidence>
<dbReference type="SUPFAM" id="SSF52283">
    <property type="entry name" value="Formate/glycerate dehydrogenase catalytic domain-like"/>
    <property type="match status" value="1"/>
</dbReference>
<dbReference type="EC" id="1.1.1.-" evidence="6"/>
<dbReference type="Proteomes" id="UP001596233">
    <property type="component" value="Unassembled WGS sequence"/>
</dbReference>
<dbReference type="GO" id="GO:0016491">
    <property type="term" value="F:oxidoreductase activity"/>
    <property type="evidence" value="ECO:0007669"/>
    <property type="project" value="UniProtKB-KW"/>
</dbReference>
<dbReference type="PANTHER" id="PTHR10996">
    <property type="entry name" value="2-HYDROXYACID DEHYDROGENASE-RELATED"/>
    <property type="match status" value="1"/>
</dbReference>